<evidence type="ECO:0000313" key="11">
    <source>
        <dbReference type="Proteomes" id="UP000009022"/>
    </source>
</evidence>
<dbReference type="OrthoDB" id="5985475at2759"/>
<keyword evidence="3 8" id="KW-1133">Transmembrane helix</keyword>
<dbReference type="FunCoup" id="B3SCM8">
    <property type="interactions" value="126"/>
</dbReference>
<dbReference type="GO" id="GO:0005886">
    <property type="term" value="C:plasma membrane"/>
    <property type="evidence" value="ECO:0000318"/>
    <property type="project" value="GO_Central"/>
</dbReference>
<evidence type="ECO:0000313" key="10">
    <source>
        <dbReference type="EMBL" id="EDV19479.1"/>
    </source>
</evidence>
<dbReference type="HOGENOM" id="CLU_009579_3_3_1"/>
<dbReference type="CDD" id="cd00637">
    <property type="entry name" value="7tm_classA_rhodopsin-like"/>
    <property type="match status" value="1"/>
</dbReference>
<protein>
    <recommendedName>
        <fullName evidence="9">G-protein coupled receptors family 1 profile domain-containing protein</fullName>
    </recommendedName>
</protein>
<keyword evidence="11" id="KW-1185">Reference proteome</keyword>
<evidence type="ECO:0000256" key="2">
    <source>
        <dbReference type="ARBA" id="ARBA00022692"/>
    </source>
</evidence>
<dbReference type="STRING" id="10228.B3SCM8"/>
<evidence type="ECO:0000256" key="8">
    <source>
        <dbReference type="SAM" id="Phobius"/>
    </source>
</evidence>
<dbReference type="PhylomeDB" id="B3SCM8"/>
<feature type="transmembrane region" description="Helical" evidence="8">
    <location>
        <begin position="101"/>
        <end position="126"/>
    </location>
</feature>
<dbReference type="InterPro" id="IPR000276">
    <property type="entry name" value="GPCR_Rhodpsn"/>
</dbReference>
<dbReference type="RefSeq" id="XP_002117996.1">
    <property type="nucleotide sequence ID" value="XM_002117960.1"/>
</dbReference>
<dbReference type="EMBL" id="DS985272">
    <property type="protein sequence ID" value="EDV19479.1"/>
    <property type="molecule type" value="Genomic_DNA"/>
</dbReference>
<feature type="domain" description="G-protein coupled receptors family 1 profile" evidence="9">
    <location>
        <begin position="3"/>
        <end position="263"/>
    </location>
</feature>
<dbReference type="GeneID" id="6759209"/>
<feature type="non-terminal residue" evidence="10">
    <location>
        <position position="271"/>
    </location>
</feature>
<dbReference type="Pfam" id="PF00001">
    <property type="entry name" value="7tm_1"/>
    <property type="match status" value="1"/>
</dbReference>
<feature type="non-terminal residue" evidence="10">
    <location>
        <position position="1"/>
    </location>
</feature>
<dbReference type="eggNOG" id="KOG3656">
    <property type="taxonomic scope" value="Eukaryota"/>
</dbReference>
<name>B3SCM8_TRIAD</name>
<evidence type="ECO:0000256" key="6">
    <source>
        <dbReference type="ARBA" id="ARBA00023170"/>
    </source>
</evidence>
<dbReference type="GO" id="GO:0007602">
    <property type="term" value="P:phototransduction"/>
    <property type="evidence" value="ECO:0000318"/>
    <property type="project" value="GO_Central"/>
</dbReference>
<evidence type="ECO:0000256" key="4">
    <source>
        <dbReference type="ARBA" id="ARBA00023040"/>
    </source>
</evidence>
<evidence type="ECO:0000256" key="3">
    <source>
        <dbReference type="ARBA" id="ARBA00022989"/>
    </source>
</evidence>
<evidence type="ECO:0000256" key="5">
    <source>
        <dbReference type="ARBA" id="ARBA00023136"/>
    </source>
</evidence>
<dbReference type="GO" id="GO:0071482">
    <property type="term" value="P:cellular response to light stimulus"/>
    <property type="evidence" value="ECO:0000318"/>
    <property type="project" value="GO_Central"/>
</dbReference>
<feature type="transmembrane region" description="Helical" evidence="8">
    <location>
        <begin position="245"/>
        <end position="266"/>
    </location>
</feature>
<dbReference type="PRINTS" id="PR00237">
    <property type="entry name" value="GPCRRHODOPSN"/>
</dbReference>
<dbReference type="GO" id="GO:0008020">
    <property type="term" value="F:G protein-coupled photoreceptor activity"/>
    <property type="evidence" value="ECO:0000318"/>
    <property type="project" value="GO_Central"/>
</dbReference>
<organism evidence="10 11">
    <name type="scientific">Trichoplax adhaerens</name>
    <name type="common">Trichoplax reptans</name>
    <dbReference type="NCBI Taxonomy" id="10228"/>
    <lineage>
        <taxon>Eukaryota</taxon>
        <taxon>Metazoa</taxon>
        <taxon>Placozoa</taxon>
        <taxon>Uniplacotomia</taxon>
        <taxon>Trichoplacea</taxon>
        <taxon>Trichoplacidae</taxon>
        <taxon>Trichoplax</taxon>
    </lineage>
</organism>
<proteinExistence type="predicted"/>
<dbReference type="Proteomes" id="UP000009022">
    <property type="component" value="Unassembled WGS sequence"/>
</dbReference>
<keyword evidence="4" id="KW-0297">G-protein coupled receptor</keyword>
<feature type="transmembrane region" description="Helical" evidence="8">
    <location>
        <begin position="64"/>
        <end position="89"/>
    </location>
</feature>
<dbReference type="InterPro" id="IPR050125">
    <property type="entry name" value="GPCR_opsins"/>
</dbReference>
<dbReference type="KEGG" id="tad:TRIADDRAFT_4346"/>
<dbReference type="SUPFAM" id="SSF81321">
    <property type="entry name" value="Family A G protein-coupled receptor-like"/>
    <property type="match status" value="1"/>
</dbReference>
<dbReference type="Gene3D" id="1.20.1070.10">
    <property type="entry name" value="Rhodopsin 7-helix transmembrane proteins"/>
    <property type="match status" value="1"/>
</dbReference>
<evidence type="ECO:0000256" key="1">
    <source>
        <dbReference type="ARBA" id="ARBA00004141"/>
    </source>
</evidence>
<keyword evidence="5 8" id="KW-0472">Membrane</keyword>
<keyword evidence="7" id="KW-0807">Transducer</keyword>
<dbReference type="InParanoid" id="B3SCM8"/>
<dbReference type="AlphaFoldDB" id="B3SCM8"/>
<sequence length="271" mass="30426">ITGNIMVILVTYTKIGHKSPTDYLIINNAVIDAIQSGIRLPLLLVNVAANCNALGDFLCHFHGFLSGVCFIGSAYSLAALAVFRYFSVCKSPAIVLHTRHAVYAIGIVWMITLVICLLPFLGLSVYEYSLMERSCLPSWGSSVANRINAIIELIVDFIVPLVITLTSYLQVFLTLRRIDHNLVRHVSNGGLQRRNTTSSRKPIHLTIALWLLVLNFLLCYITWSILTFIIIPFSNYQISISDDLYFFSVTMLYVNNAINPAIYLVMLKSFR</sequence>
<gene>
    <name evidence="10" type="ORF">TRIADDRAFT_4346</name>
</gene>
<keyword evidence="2 8" id="KW-0812">Transmembrane</keyword>
<feature type="transmembrane region" description="Helical" evidence="8">
    <location>
        <begin position="146"/>
        <end position="169"/>
    </location>
</feature>
<evidence type="ECO:0000259" key="9">
    <source>
        <dbReference type="PROSITE" id="PS50262"/>
    </source>
</evidence>
<comment type="subcellular location">
    <subcellularLocation>
        <location evidence="1">Membrane</location>
        <topology evidence="1">Multi-pass membrane protein</topology>
    </subcellularLocation>
</comment>
<dbReference type="GO" id="GO:0007186">
    <property type="term" value="P:G protein-coupled receptor signaling pathway"/>
    <property type="evidence" value="ECO:0000318"/>
    <property type="project" value="GO_Central"/>
</dbReference>
<accession>B3SCM8</accession>
<reference evidence="10 11" key="1">
    <citation type="journal article" date="2008" name="Nature">
        <title>The Trichoplax genome and the nature of placozoans.</title>
        <authorList>
            <person name="Srivastava M."/>
            <person name="Begovic E."/>
            <person name="Chapman J."/>
            <person name="Putnam N.H."/>
            <person name="Hellsten U."/>
            <person name="Kawashima T."/>
            <person name="Kuo A."/>
            <person name="Mitros T."/>
            <person name="Salamov A."/>
            <person name="Carpenter M.L."/>
            <person name="Signorovitch A.Y."/>
            <person name="Moreno M.A."/>
            <person name="Kamm K."/>
            <person name="Grimwood J."/>
            <person name="Schmutz J."/>
            <person name="Shapiro H."/>
            <person name="Grigoriev I.V."/>
            <person name="Buss L.W."/>
            <person name="Schierwater B."/>
            <person name="Dellaporta S.L."/>
            <person name="Rokhsar D.S."/>
        </authorList>
    </citation>
    <scope>NUCLEOTIDE SEQUENCE [LARGE SCALE GENOMIC DNA]</scope>
    <source>
        <strain evidence="10 11">Grell-BS-1999</strain>
    </source>
</reference>
<evidence type="ECO:0000256" key="7">
    <source>
        <dbReference type="ARBA" id="ARBA00023224"/>
    </source>
</evidence>
<dbReference type="InterPro" id="IPR017452">
    <property type="entry name" value="GPCR_Rhodpsn_7TM"/>
</dbReference>
<dbReference type="PANTHER" id="PTHR24240">
    <property type="entry name" value="OPSIN"/>
    <property type="match status" value="1"/>
</dbReference>
<dbReference type="PROSITE" id="PS50262">
    <property type="entry name" value="G_PROTEIN_RECEP_F1_2"/>
    <property type="match status" value="1"/>
</dbReference>
<keyword evidence="6" id="KW-0675">Receptor</keyword>
<feature type="transmembrane region" description="Helical" evidence="8">
    <location>
        <begin position="203"/>
        <end position="233"/>
    </location>
</feature>
<dbReference type="CTD" id="6759209"/>